<name>A0AAW5K313_9BACT</name>
<dbReference type="AlphaFoldDB" id="A0AAW5K313"/>
<comment type="caution">
    <text evidence="1">The sequence shown here is derived from an EMBL/GenBank/DDBJ whole genome shotgun (WGS) entry which is preliminary data.</text>
</comment>
<evidence type="ECO:0000313" key="1">
    <source>
        <dbReference type="EMBL" id="MCQ4814224.1"/>
    </source>
</evidence>
<reference evidence="1 2" key="1">
    <citation type="submission" date="2022-06" db="EMBL/GenBank/DDBJ databases">
        <title>Isolation of gut microbiota from human fecal samples.</title>
        <authorList>
            <person name="Pamer E.G."/>
            <person name="Barat B."/>
            <person name="Waligurski E."/>
            <person name="Medina S."/>
            <person name="Paddock L."/>
            <person name="Mostad J."/>
        </authorList>
    </citation>
    <scope>NUCLEOTIDE SEQUENCE [LARGE SCALE GENOMIC DNA]</scope>
    <source>
        <strain evidence="1 2">DFI.9.90</strain>
    </source>
</reference>
<accession>A0AAW5K313</accession>
<keyword evidence="2" id="KW-1185">Reference proteome</keyword>
<gene>
    <name evidence="1" type="ORF">NE630_07245</name>
</gene>
<dbReference type="Proteomes" id="UP001205919">
    <property type="component" value="Unassembled WGS sequence"/>
</dbReference>
<evidence type="ECO:0000313" key="2">
    <source>
        <dbReference type="Proteomes" id="UP001205919"/>
    </source>
</evidence>
<organism evidence="1 2">
    <name type="scientific">Cloacibacillus evryensis</name>
    <dbReference type="NCBI Taxonomy" id="508460"/>
    <lineage>
        <taxon>Bacteria</taxon>
        <taxon>Thermotogati</taxon>
        <taxon>Synergistota</taxon>
        <taxon>Synergistia</taxon>
        <taxon>Synergistales</taxon>
        <taxon>Synergistaceae</taxon>
        <taxon>Cloacibacillus</taxon>
    </lineage>
</organism>
<proteinExistence type="predicted"/>
<protein>
    <submittedName>
        <fullName evidence="1">Uncharacterized protein</fullName>
    </submittedName>
</protein>
<dbReference type="RefSeq" id="WP_008709926.1">
    <property type="nucleotide sequence ID" value="NZ_CABKQM010000005.1"/>
</dbReference>
<sequence>MEIKTLQIPENNSDPITIFEGKAPSPLPPYDYQGFQYKTLDVKSFCKIVEAKGKPCNAVIFGNGEGFHAILDDEVTDRAKDTVTMPFTYSVQMNEWAPVLEDGHVFKLKELIDYIKRSDNQTIENFEMLLDSFRNFKYVSNVTGDFTFDNRNNYTFCVKVKDAEGTVRIPQTFLANIEIYKDSGWFQWMEIEIEIEQPKQAGEQPFFLLRCPKFPRYLQSAQENLYDQMKKELDGWLVVQGSPTKD</sequence>
<dbReference type="EMBL" id="JANFYT010000013">
    <property type="protein sequence ID" value="MCQ4814224.1"/>
    <property type="molecule type" value="Genomic_DNA"/>
</dbReference>